<organism evidence="2">
    <name type="scientific">Tanacetum cinerariifolium</name>
    <name type="common">Dalmatian daisy</name>
    <name type="synonym">Chrysanthemum cinerariifolium</name>
    <dbReference type="NCBI Taxonomy" id="118510"/>
    <lineage>
        <taxon>Eukaryota</taxon>
        <taxon>Viridiplantae</taxon>
        <taxon>Streptophyta</taxon>
        <taxon>Embryophyta</taxon>
        <taxon>Tracheophyta</taxon>
        <taxon>Spermatophyta</taxon>
        <taxon>Magnoliopsida</taxon>
        <taxon>eudicotyledons</taxon>
        <taxon>Gunneridae</taxon>
        <taxon>Pentapetalae</taxon>
        <taxon>asterids</taxon>
        <taxon>campanulids</taxon>
        <taxon>Asterales</taxon>
        <taxon>Asteraceae</taxon>
        <taxon>Asteroideae</taxon>
        <taxon>Anthemideae</taxon>
        <taxon>Anthemidinae</taxon>
        <taxon>Tanacetum</taxon>
    </lineage>
</organism>
<feature type="domain" description="F-box associated beta-propeller type 3" evidence="1">
    <location>
        <begin position="46"/>
        <end position="209"/>
    </location>
</feature>
<accession>A0A699IDH6</accession>
<comment type="caution">
    <text evidence="2">The sequence shown here is derived from an EMBL/GenBank/DDBJ whole genome shotgun (WGS) entry which is preliminary data.</text>
</comment>
<dbReference type="NCBIfam" id="TIGR01640">
    <property type="entry name" value="F_box_assoc_1"/>
    <property type="match status" value="1"/>
</dbReference>
<sequence>MSELVFDLVEDILVRFISASRFAKTHLNYTCNKDNNNNELGHIRIIIPSHDNTLNYATTLDLNEYYFMDRCIIGSSNGLVCFSVSFTNGKVLVTKPLTGEVKKLQTVPGISIRLDSCWGFGYDSFTDDYKVVTGIKVHKVRTLFQVLTLKSNIWKVKRLVKLKFIGVPIDILFNGAIHWSMKVSDTKRQVIISFDLSREEITEIPQPDDSQY</sequence>
<dbReference type="InterPro" id="IPR013187">
    <property type="entry name" value="F-box-assoc_dom_typ3"/>
</dbReference>
<protein>
    <recommendedName>
        <fullName evidence="1">F-box associated beta-propeller type 3 domain-containing protein</fullName>
    </recommendedName>
</protein>
<dbReference type="InterPro" id="IPR050796">
    <property type="entry name" value="SCF_F-box_component"/>
</dbReference>
<dbReference type="AlphaFoldDB" id="A0A699IDH6"/>
<evidence type="ECO:0000259" key="1">
    <source>
        <dbReference type="Pfam" id="PF08268"/>
    </source>
</evidence>
<dbReference type="PANTHER" id="PTHR31672">
    <property type="entry name" value="BNACNNG10540D PROTEIN"/>
    <property type="match status" value="1"/>
</dbReference>
<proteinExistence type="predicted"/>
<dbReference type="PANTHER" id="PTHR31672:SF13">
    <property type="entry name" value="F-BOX PROTEIN CPR30-LIKE"/>
    <property type="match status" value="1"/>
</dbReference>
<name>A0A699IDH6_TANCI</name>
<reference evidence="2" key="1">
    <citation type="journal article" date="2019" name="Sci. Rep.">
        <title>Draft genome of Tanacetum cinerariifolium, the natural source of mosquito coil.</title>
        <authorList>
            <person name="Yamashiro T."/>
            <person name="Shiraishi A."/>
            <person name="Satake H."/>
            <person name="Nakayama K."/>
        </authorList>
    </citation>
    <scope>NUCLEOTIDE SEQUENCE</scope>
</reference>
<dbReference type="Pfam" id="PF08268">
    <property type="entry name" value="FBA_3"/>
    <property type="match status" value="1"/>
</dbReference>
<dbReference type="EMBL" id="BKCJ010278978">
    <property type="protein sequence ID" value="GEZ43868.1"/>
    <property type="molecule type" value="Genomic_DNA"/>
</dbReference>
<gene>
    <name evidence="2" type="ORF">Tci_515841</name>
</gene>
<dbReference type="InterPro" id="IPR017451">
    <property type="entry name" value="F-box-assoc_interact_dom"/>
</dbReference>
<evidence type="ECO:0000313" key="2">
    <source>
        <dbReference type="EMBL" id="GEZ43868.1"/>
    </source>
</evidence>